<dbReference type="Proteomes" id="UP000020529">
    <property type="component" value="Unassembled WGS sequence"/>
</dbReference>
<dbReference type="GeneID" id="60366314"/>
<keyword evidence="1" id="KW-0732">Signal</keyword>
<feature type="chain" id="PRO_5001479417" evidence="1">
    <location>
        <begin position="24"/>
        <end position="452"/>
    </location>
</feature>
<evidence type="ECO:0000313" key="2">
    <source>
        <dbReference type="EMBL" id="EXY74461.1"/>
    </source>
</evidence>
<dbReference type="PATRIC" id="fig|1339315.3.peg.2510"/>
<dbReference type="AlphaFoldDB" id="A0A015TUR6"/>
<protein>
    <submittedName>
        <fullName evidence="2">Putative transmembrane protein</fullName>
    </submittedName>
</protein>
<name>A0A015TUR6_BACFG</name>
<keyword evidence="2" id="KW-0472">Membrane</keyword>
<reference evidence="2 3" key="1">
    <citation type="submission" date="2014-02" db="EMBL/GenBank/DDBJ databases">
        <authorList>
            <person name="Sears C."/>
            <person name="Carroll K."/>
            <person name="Sack B.R."/>
            <person name="Qadri F."/>
            <person name="Myers L.L."/>
            <person name="Chung G.-T."/>
            <person name="Escheverria P."/>
            <person name="Fraser C.M."/>
            <person name="Sadzewicz L."/>
            <person name="Shefchek K.A."/>
            <person name="Tallon L."/>
            <person name="Das S.P."/>
            <person name="Daugherty S."/>
            <person name="Mongodin E.F."/>
        </authorList>
    </citation>
    <scope>NUCLEOTIDE SEQUENCE [LARGE SCALE GENOMIC DNA]</scope>
    <source>
        <strain evidence="3">3988T(B)14</strain>
    </source>
</reference>
<proteinExistence type="predicted"/>
<dbReference type="EMBL" id="JGCY01000288">
    <property type="protein sequence ID" value="EXY74461.1"/>
    <property type="molecule type" value="Genomic_DNA"/>
</dbReference>
<comment type="caution">
    <text evidence="2">The sequence shown here is derived from an EMBL/GenBank/DDBJ whole genome shotgun (WGS) entry which is preliminary data.</text>
</comment>
<organism evidence="2 3">
    <name type="scientific">Bacteroides fragilis str. 3988T(B)14</name>
    <dbReference type="NCBI Taxonomy" id="1339315"/>
    <lineage>
        <taxon>Bacteria</taxon>
        <taxon>Pseudomonadati</taxon>
        <taxon>Bacteroidota</taxon>
        <taxon>Bacteroidia</taxon>
        <taxon>Bacteroidales</taxon>
        <taxon>Bacteroidaceae</taxon>
        <taxon>Bacteroides</taxon>
    </lineage>
</organism>
<accession>A0A015TUR6</accession>
<dbReference type="RefSeq" id="WP_010992844.1">
    <property type="nucleotide sequence ID" value="NZ_JGCY01000288.1"/>
</dbReference>
<sequence>MIRSKMKSTWMLGLLLLLGSCQQKGPASGRVEMKGESDSLSVRHGQENALSVSDEYPEGYVPVPGIRYQANYLTGNPERLDVKAALRNVRPLKLSQLGSQLDFMVFKDVKGGIFRLIPIEEGCLGVGIGGIWLLDGNLKMIRMLFRNDVDITEENGFTNFQTKRYINPDYYEKSSRTLIGVLYDQRDKKNPKSFVRLSLKDLLSASRPLTPDDIHKRAGISGNYLLGMADGYATWTRFTNDVYTFNLRGDTLCHFTIGEKVNYPPRGNGSYRSGEQATVYHYKGCPMIIMPYGNTVYRMKDASTLEPVYELDFGTLHRATGEEVVGGADVDNAYFLSDWVETDSYVFMHVEKGYDCPYARDKKQVTLYSLIYDKRSKAFFSLPQAEKTVHPCPEPDLPDGIPFWPRKGFSEEQLATFTTGWKLSKSSPEVFKRIPALQGTEKETTSLIITLK</sequence>
<evidence type="ECO:0000256" key="1">
    <source>
        <dbReference type="SAM" id="SignalP"/>
    </source>
</evidence>
<dbReference type="Pfam" id="PF16287">
    <property type="entry name" value="DUF4933"/>
    <property type="match status" value="1"/>
</dbReference>
<feature type="signal peptide" evidence="1">
    <location>
        <begin position="1"/>
        <end position="23"/>
    </location>
</feature>
<keyword evidence="2" id="KW-0812">Transmembrane</keyword>
<dbReference type="PROSITE" id="PS51257">
    <property type="entry name" value="PROKAR_LIPOPROTEIN"/>
    <property type="match status" value="1"/>
</dbReference>
<dbReference type="InterPro" id="IPR032559">
    <property type="entry name" value="DUF4933"/>
</dbReference>
<gene>
    <name evidence="2" type="ORF">M124_1748</name>
</gene>
<evidence type="ECO:0000313" key="3">
    <source>
        <dbReference type="Proteomes" id="UP000020529"/>
    </source>
</evidence>